<dbReference type="InterPro" id="IPR017870">
    <property type="entry name" value="FeS_cluster_insertion_CS"/>
</dbReference>
<gene>
    <name evidence="1" type="primary">Isca1</name>
    <name evidence="1" type="ORF">SNAT2548_LOCUS22642</name>
</gene>
<evidence type="ECO:0000313" key="1">
    <source>
        <dbReference type="EMBL" id="CAE7416348.1"/>
    </source>
</evidence>
<comment type="caution">
    <text evidence="1">The sequence shown here is derived from an EMBL/GenBank/DDBJ whole genome shotgun (WGS) entry which is preliminary data.</text>
</comment>
<dbReference type="SUPFAM" id="SSF89360">
    <property type="entry name" value="HesB-like domain"/>
    <property type="match status" value="1"/>
</dbReference>
<dbReference type="PANTHER" id="PTHR10072">
    <property type="entry name" value="IRON-SULFUR CLUSTER ASSEMBLY PROTEIN"/>
    <property type="match status" value="1"/>
</dbReference>
<dbReference type="AlphaFoldDB" id="A0A812R365"/>
<dbReference type="GO" id="GO:0016226">
    <property type="term" value="P:iron-sulfur cluster assembly"/>
    <property type="evidence" value="ECO:0007669"/>
    <property type="project" value="TreeGrafter"/>
</dbReference>
<dbReference type="Gene3D" id="2.60.300.12">
    <property type="entry name" value="HesB-like domain"/>
    <property type="match status" value="1"/>
</dbReference>
<organism evidence="1 2">
    <name type="scientific">Symbiodinium natans</name>
    <dbReference type="NCBI Taxonomy" id="878477"/>
    <lineage>
        <taxon>Eukaryota</taxon>
        <taxon>Sar</taxon>
        <taxon>Alveolata</taxon>
        <taxon>Dinophyceae</taxon>
        <taxon>Suessiales</taxon>
        <taxon>Symbiodiniaceae</taxon>
        <taxon>Symbiodinium</taxon>
    </lineage>
</organism>
<proteinExistence type="predicted"/>
<dbReference type="PROSITE" id="PS01152">
    <property type="entry name" value="HESB"/>
    <property type="match status" value="1"/>
</dbReference>
<keyword evidence="2" id="KW-1185">Reference proteome</keyword>
<dbReference type="GO" id="GO:0051537">
    <property type="term" value="F:2 iron, 2 sulfur cluster binding"/>
    <property type="evidence" value="ECO:0007669"/>
    <property type="project" value="TreeGrafter"/>
</dbReference>
<sequence length="137" mass="15105">MSYTMDSASAGEPLRIGMDLVVTARTRQDYTDKVNKFDEVIPATFWSTAIQSLCSEFQLHRGQVVEADGGIKVVVDSKAVRRQGLLLGAEEQGPRMSKVMFLIGTEMDFVSNEVGNEFVFNNPNKKSECGCGQSFNV</sequence>
<dbReference type="EMBL" id="CAJNDS010002294">
    <property type="protein sequence ID" value="CAE7416348.1"/>
    <property type="molecule type" value="Genomic_DNA"/>
</dbReference>
<dbReference type="InterPro" id="IPR050322">
    <property type="entry name" value="Fe-S_cluster_asmbl/transfer"/>
</dbReference>
<evidence type="ECO:0000313" key="2">
    <source>
        <dbReference type="Proteomes" id="UP000604046"/>
    </source>
</evidence>
<accession>A0A812R365</accession>
<dbReference type="GO" id="GO:0005739">
    <property type="term" value="C:mitochondrion"/>
    <property type="evidence" value="ECO:0007669"/>
    <property type="project" value="TreeGrafter"/>
</dbReference>
<name>A0A812R365_9DINO</name>
<dbReference type="PANTHER" id="PTHR10072:SF41">
    <property type="entry name" value="IRON-SULFUR CLUSTER ASSEMBLY 1 HOMOLOG, MITOCHONDRIAL"/>
    <property type="match status" value="1"/>
</dbReference>
<dbReference type="OrthoDB" id="333486at2759"/>
<reference evidence="1" key="1">
    <citation type="submission" date="2021-02" db="EMBL/GenBank/DDBJ databases">
        <authorList>
            <person name="Dougan E. K."/>
            <person name="Rhodes N."/>
            <person name="Thang M."/>
            <person name="Chan C."/>
        </authorList>
    </citation>
    <scope>NUCLEOTIDE SEQUENCE</scope>
</reference>
<dbReference type="InterPro" id="IPR035903">
    <property type="entry name" value="HesB-like_dom_sf"/>
</dbReference>
<protein>
    <submittedName>
        <fullName evidence="1">Isca1 protein</fullName>
    </submittedName>
</protein>
<dbReference type="Proteomes" id="UP000604046">
    <property type="component" value="Unassembled WGS sequence"/>
</dbReference>